<keyword evidence="11" id="KW-0221">Differentiation</keyword>
<dbReference type="InterPro" id="IPR000859">
    <property type="entry name" value="CUB_dom"/>
</dbReference>
<evidence type="ECO:0000259" key="25">
    <source>
        <dbReference type="PROSITE" id="PS50026"/>
    </source>
</evidence>
<keyword evidence="4" id="KW-0964">Secreted</keyword>
<evidence type="ECO:0000256" key="18">
    <source>
        <dbReference type="ARBA" id="ARBA00037622"/>
    </source>
</evidence>
<dbReference type="OrthoDB" id="6147874at2759"/>
<evidence type="ECO:0000256" key="7">
    <source>
        <dbReference type="ARBA" id="ARBA00022659"/>
    </source>
</evidence>
<dbReference type="InterPro" id="IPR000742">
    <property type="entry name" value="EGF"/>
</dbReference>
<evidence type="ECO:0000256" key="10">
    <source>
        <dbReference type="ARBA" id="ARBA00022737"/>
    </source>
</evidence>
<feature type="domain" description="Peptidase S1" evidence="26">
    <location>
        <begin position="612"/>
        <end position="885"/>
    </location>
</feature>
<dbReference type="InterPro" id="IPR000436">
    <property type="entry name" value="Sushi_SCR_CCP_dom"/>
</dbReference>
<dbReference type="PROSITE" id="PS50923">
    <property type="entry name" value="SUSHI"/>
    <property type="match status" value="5"/>
</dbReference>
<evidence type="ECO:0000259" key="24">
    <source>
        <dbReference type="PROSITE" id="PS01180"/>
    </source>
</evidence>
<feature type="domain" description="Sushi" evidence="27">
    <location>
        <begin position="550"/>
        <end position="611"/>
    </location>
</feature>
<evidence type="ECO:0000313" key="29">
    <source>
        <dbReference type="Proteomes" id="UP000287033"/>
    </source>
</evidence>
<dbReference type="Pfam" id="PF00089">
    <property type="entry name" value="Trypsin"/>
    <property type="match status" value="1"/>
</dbReference>
<dbReference type="GO" id="GO:0005509">
    <property type="term" value="F:calcium ion binding"/>
    <property type="evidence" value="ECO:0007669"/>
    <property type="project" value="InterPro"/>
</dbReference>
<dbReference type="GO" id="GO:0030154">
    <property type="term" value="P:cell differentiation"/>
    <property type="evidence" value="ECO:0007669"/>
    <property type="project" value="UniProtKB-KW"/>
</dbReference>
<dbReference type="PROSITE" id="PS01180">
    <property type="entry name" value="CUB"/>
    <property type="match status" value="1"/>
</dbReference>
<evidence type="ECO:0000256" key="20">
    <source>
        <dbReference type="ARBA" id="ARBA00041872"/>
    </source>
</evidence>
<keyword evidence="3" id="KW-0217">Developmental protein</keyword>
<dbReference type="PROSITE" id="PS50240">
    <property type="entry name" value="TRYPSIN_DOM"/>
    <property type="match status" value="1"/>
</dbReference>
<evidence type="ECO:0000259" key="26">
    <source>
        <dbReference type="PROSITE" id="PS50240"/>
    </source>
</evidence>
<dbReference type="FunFam" id="2.40.10.10:FF:000068">
    <property type="entry name" value="transmembrane protease serine 2"/>
    <property type="match status" value="1"/>
</dbReference>
<dbReference type="GO" id="GO:0004252">
    <property type="term" value="F:serine-type endopeptidase activity"/>
    <property type="evidence" value="ECO:0007669"/>
    <property type="project" value="InterPro"/>
</dbReference>
<keyword evidence="5 22" id="KW-0245">EGF-like domain</keyword>
<dbReference type="CDD" id="cd00054">
    <property type="entry name" value="EGF_CA"/>
    <property type="match status" value="1"/>
</dbReference>
<evidence type="ECO:0000256" key="14">
    <source>
        <dbReference type="ARBA" id="ARBA00022989"/>
    </source>
</evidence>
<evidence type="ECO:0000259" key="27">
    <source>
        <dbReference type="PROSITE" id="PS50923"/>
    </source>
</evidence>
<dbReference type="CDD" id="cd00033">
    <property type="entry name" value="CCP"/>
    <property type="match status" value="5"/>
</dbReference>
<evidence type="ECO:0000256" key="12">
    <source>
        <dbReference type="ARBA" id="ARBA00022843"/>
    </source>
</evidence>
<dbReference type="CDD" id="cd00190">
    <property type="entry name" value="Tryp_SPc"/>
    <property type="match status" value="1"/>
</dbReference>
<dbReference type="InterPro" id="IPR001254">
    <property type="entry name" value="Trypsin_dom"/>
</dbReference>
<reference evidence="28 29" key="1">
    <citation type="journal article" date="2018" name="Nat. Ecol. Evol.">
        <title>Shark genomes provide insights into elasmobranch evolution and the origin of vertebrates.</title>
        <authorList>
            <person name="Hara Y"/>
            <person name="Yamaguchi K"/>
            <person name="Onimaru K"/>
            <person name="Kadota M"/>
            <person name="Koyanagi M"/>
            <person name="Keeley SD"/>
            <person name="Tatsumi K"/>
            <person name="Tanaka K"/>
            <person name="Motone F"/>
            <person name="Kageyama Y"/>
            <person name="Nozu R"/>
            <person name="Adachi N"/>
            <person name="Nishimura O"/>
            <person name="Nakagawa R"/>
            <person name="Tanegashima C"/>
            <person name="Kiyatake I"/>
            <person name="Matsumoto R"/>
            <person name="Murakumo K"/>
            <person name="Nishida K"/>
            <person name="Terakita A"/>
            <person name="Kuratani S"/>
            <person name="Sato K"/>
            <person name="Hyodo S Kuraku.S."/>
        </authorList>
    </citation>
    <scope>NUCLEOTIDE SEQUENCE [LARGE SCALE GENOMIC DNA]</scope>
</reference>
<name>A0A401RQC4_CHIPU</name>
<comment type="function">
    <text evidence="18">May play a role in regeneration of skeletal muscle.</text>
</comment>
<evidence type="ECO:0000256" key="4">
    <source>
        <dbReference type="ARBA" id="ARBA00022525"/>
    </source>
</evidence>
<evidence type="ECO:0000256" key="1">
    <source>
        <dbReference type="ARBA" id="ARBA00004479"/>
    </source>
</evidence>
<dbReference type="Gene3D" id="2.60.120.290">
    <property type="entry name" value="Spermadhesin, CUB domain"/>
    <property type="match status" value="1"/>
</dbReference>
<evidence type="ECO:0000256" key="8">
    <source>
        <dbReference type="ARBA" id="ARBA00022692"/>
    </source>
</evidence>
<dbReference type="Pfam" id="PF00084">
    <property type="entry name" value="Sushi"/>
    <property type="match status" value="5"/>
</dbReference>
<dbReference type="SMART" id="SM00032">
    <property type="entry name" value="CCP"/>
    <property type="match status" value="5"/>
</dbReference>
<keyword evidence="29" id="KW-1185">Reference proteome</keyword>
<evidence type="ECO:0000256" key="17">
    <source>
        <dbReference type="ARBA" id="ARBA00023180"/>
    </source>
</evidence>
<dbReference type="Gene3D" id="2.10.70.10">
    <property type="entry name" value="Complement Module, domain 1"/>
    <property type="match status" value="5"/>
</dbReference>
<dbReference type="InterPro" id="IPR001881">
    <property type="entry name" value="EGF-like_Ca-bd_dom"/>
</dbReference>
<evidence type="ECO:0000256" key="13">
    <source>
        <dbReference type="ARBA" id="ARBA00022976"/>
    </source>
</evidence>
<feature type="disulfide bond" evidence="23">
    <location>
        <begin position="413"/>
        <end position="440"/>
    </location>
</feature>
<dbReference type="Proteomes" id="UP000287033">
    <property type="component" value="Unassembled WGS sequence"/>
</dbReference>
<dbReference type="GO" id="GO:0006508">
    <property type="term" value="P:proteolysis"/>
    <property type="evidence" value="ECO:0007669"/>
    <property type="project" value="InterPro"/>
</dbReference>
<dbReference type="InterPro" id="IPR009003">
    <property type="entry name" value="Peptidase_S1_PA"/>
</dbReference>
<dbReference type="AlphaFoldDB" id="A0A401RQC4"/>
<comment type="caution">
    <text evidence="28">The sequence shown here is derived from an EMBL/GenBank/DDBJ whole genome shotgun (WGS) entry which is preliminary data.</text>
</comment>
<dbReference type="Pfam" id="PF00431">
    <property type="entry name" value="CUB"/>
    <property type="match status" value="1"/>
</dbReference>
<dbReference type="PROSITE" id="PS00022">
    <property type="entry name" value="EGF_1"/>
    <property type="match status" value="1"/>
</dbReference>
<keyword evidence="17" id="KW-0325">Glycoprotein</keyword>
<dbReference type="PROSITE" id="PS50026">
    <property type="entry name" value="EGF_3"/>
    <property type="match status" value="1"/>
</dbReference>
<dbReference type="SUPFAM" id="SSF50494">
    <property type="entry name" value="Trypsin-like serine proteases"/>
    <property type="match status" value="1"/>
</dbReference>
<feature type="disulfide bond" evidence="23">
    <location>
        <begin position="344"/>
        <end position="371"/>
    </location>
</feature>
<dbReference type="Gene3D" id="2.10.25.10">
    <property type="entry name" value="Laminin"/>
    <property type="match status" value="1"/>
</dbReference>
<dbReference type="Gene3D" id="2.40.10.10">
    <property type="entry name" value="Trypsin-like serine proteases"/>
    <property type="match status" value="1"/>
</dbReference>
<dbReference type="PROSITE" id="PS01186">
    <property type="entry name" value="EGF_2"/>
    <property type="match status" value="1"/>
</dbReference>
<dbReference type="InterPro" id="IPR043504">
    <property type="entry name" value="Peptidase_S1_PA_chymotrypsin"/>
</dbReference>
<protein>
    <recommendedName>
        <fullName evidence="19">Inactive serine protease PAMR1</fullName>
    </recommendedName>
    <alternativeName>
        <fullName evidence="21">Peptidase domain-containing protein associated with muscle regeneration 1</fullName>
    </alternativeName>
    <alternativeName>
        <fullName evidence="20">Regeneration-associated muscle protease homolog</fullName>
    </alternativeName>
</protein>
<accession>A0A401RQC4</accession>
<evidence type="ECO:0000256" key="23">
    <source>
        <dbReference type="PROSITE-ProRule" id="PRU00302"/>
    </source>
</evidence>
<dbReference type="SUPFAM" id="SSF57535">
    <property type="entry name" value="Complement control module/SCR domain"/>
    <property type="match status" value="4"/>
</dbReference>
<dbReference type="GO" id="GO:0007219">
    <property type="term" value="P:Notch signaling pathway"/>
    <property type="evidence" value="ECO:0007669"/>
    <property type="project" value="UniProtKB-KW"/>
</dbReference>
<dbReference type="SMART" id="SM00179">
    <property type="entry name" value="EGF_CA"/>
    <property type="match status" value="1"/>
</dbReference>
<feature type="non-terminal residue" evidence="28">
    <location>
        <position position="1"/>
    </location>
</feature>
<keyword evidence="15" id="KW-0472">Membrane</keyword>
<evidence type="ECO:0000256" key="22">
    <source>
        <dbReference type="PROSITE-ProRule" id="PRU00076"/>
    </source>
</evidence>
<dbReference type="InterPro" id="IPR051659">
    <property type="entry name" value="Serine_Protease_S1-Domain"/>
</dbReference>
<keyword evidence="8" id="KW-0812">Transmembrane</keyword>
<evidence type="ECO:0000256" key="6">
    <source>
        <dbReference type="ARBA" id="ARBA00022542"/>
    </source>
</evidence>
<evidence type="ECO:0000256" key="11">
    <source>
        <dbReference type="ARBA" id="ARBA00022782"/>
    </source>
</evidence>
<dbReference type="SMART" id="SM00042">
    <property type="entry name" value="CUB"/>
    <property type="match status" value="1"/>
</dbReference>
<keyword evidence="6" id="KW-0721">Serine protease homolog</keyword>
<evidence type="ECO:0000256" key="3">
    <source>
        <dbReference type="ARBA" id="ARBA00022473"/>
    </source>
</evidence>
<evidence type="ECO:0000256" key="19">
    <source>
        <dbReference type="ARBA" id="ARBA00040464"/>
    </source>
</evidence>
<dbReference type="PANTHER" id="PTHR24254">
    <property type="entry name" value="PROTHROMBIN"/>
    <property type="match status" value="1"/>
</dbReference>
<evidence type="ECO:0000313" key="28">
    <source>
        <dbReference type="EMBL" id="GCC20419.1"/>
    </source>
</evidence>
<dbReference type="FunFam" id="2.60.120.290:FF:000005">
    <property type="entry name" value="Procollagen C-endopeptidase enhancer 1"/>
    <property type="match status" value="1"/>
</dbReference>
<feature type="domain" description="CUB" evidence="24">
    <location>
        <begin position="102"/>
        <end position="210"/>
    </location>
</feature>
<feature type="domain" description="Sushi" evidence="27">
    <location>
        <begin position="376"/>
        <end position="442"/>
    </location>
</feature>
<dbReference type="CDD" id="cd00041">
    <property type="entry name" value="CUB"/>
    <property type="match status" value="1"/>
</dbReference>
<dbReference type="InterPro" id="IPR035976">
    <property type="entry name" value="Sushi/SCR/CCP_sf"/>
</dbReference>
<feature type="disulfide bond" evidence="22">
    <location>
        <begin position="236"/>
        <end position="245"/>
    </location>
</feature>
<dbReference type="SMART" id="SM00020">
    <property type="entry name" value="Tryp_SPc"/>
    <property type="match status" value="1"/>
</dbReference>
<organism evidence="28 29">
    <name type="scientific">Chiloscyllium punctatum</name>
    <name type="common">Brownbanded bambooshark</name>
    <name type="synonym">Hemiscyllium punctatum</name>
    <dbReference type="NCBI Taxonomy" id="137246"/>
    <lineage>
        <taxon>Eukaryota</taxon>
        <taxon>Metazoa</taxon>
        <taxon>Chordata</taxon>
        <taxon>Craniata</taxon>
        <taxon>Vertebrata</taxon>
        <taxon>Chondrichthyes</taxon>
        <taxon>Elasmobranchii</taxon>
        <taxon>Galeomorphii</taxon>
        <taxon>Galeoidea</taxon>
        <taxon>Orectolobiformes</taxon>
        <taxon>Hemiscylliidae</taxon>
        <taxon>Chiloscyllium</taxon>
    </lineage>
</organism>
<evidence type="ECO:0000256" key="16">
    <source>
        <dbReference type="ARBA" id="ARBA00023157"/>
    </source>
</evidence>
<feature type="disulfide bond" evidence="23">
    <location>
        <begin position="482"/>
        <end position="509"/>
    </location>
</feature>
<proteinExistence type="predicted"/>
<feature type="disulfide bond" evidence="23">
    <location>
        <begin position="277"/>
        <end position="304"/>
    </location>
</feature>
<evidence type="ECO:0000256" key="15">
    <source>
        <dbReference type="ARBA" id="ARBA00023136"/>
    </source>
</evidence>
<keyword evidence="10" id="KW-0677">Repeat</keyword>
<evidence type="ECO:0000256" key="21">
    <source>
        <dbReference type="ARBA" id="ARBA00042985"/>
    </source>
</evidence>
<comment type="caution">
    <text evidence="22">Lacks conserved residue(s) required for the propagation of feature annotation.</text>
</comment>
<dbReference type="OMA" id="ETVEFMC"/>
<feature type="domain" description="Sushi" evidence="27">
    <location>
        <begin position="445"/>
        <end position="511"/>
    </location>
</feature>
<keyword evidence="16 22" id="KW-1015">Disulfide bond</keyword>
<evidence type="ECO:0000256" key="9">
    <source>
        <dbReference type="ARBA" id="ARBA00022729"/>
    </source>
</evidence>
<dbReference type="SMART" id="SM00181">
    <property type="entry name" value="EGF"/>
    <property type="match status" value="1"/>
</dbReference>
<dbReference type="STRING" id="137246.A0A401RQC4"/>
<gene>
    <name evidence="28" type="ORF">chiPu_0018979</name>
</gene>
<dbReference type="GO" id="GO:0005576">
    <property type="term" value="C:extracellular region"/>
    <property type="evidence" value="ECO:0007669"/>
    <property type="project" value="UniProtKB-SubCell"/>
</dbReference>
<dbReference type="SUPFAM" id="SSF57196">
    <property type="entry name" value="EGF/Laminin"/>
    <property type="match status" value="1"/>
</dbReference>
<evidence type="ECO:0000256" key="5">
    <source>
        <dbReference type="ARBA" id="ARBA00022536"/>
    </source>
</evidence>
<keyword evidence="9" id="KW-0732">Signal</keyword>
<comment type="subcellular location">
    <subcellularLocation>
        <location evidence="1">Membrane</location>
        <topology evidence="1">Single-pass type I membrane protein</topology>
    </subcellularLocation>
    <subcellularLocation>
        <location evidence="2">Secreted</location>
    </subcellularLocation>
</comment>
<evidence type="ECO:0000256" key="2">
    <source>
        <dbReference type="ARBA" id="ARBA00004613"/>
    </source>
</evidence>
<sequence length="885" mass="97810">YTLINEDCPGAEWNIMCRDCCETDQIECVCPGKDEVVGYSVPCCRNEEDECDSCLIHPGCIIFDNCKGCNNGSWGTLDDFYIKGLYCSECHAGWSGGDCMKCGAVINASRGQIVLEGYPSNSHCEWTVSVNSSFAIELRFSMLSLEFDYMCQYDYVEIRDGDNIDSRVVGKFCGNERPPPIRTTGSSLHILFVSDGYKSFDGFFATFEEVDVCSSSPCLHDGLCLQLGPAYYKCACLAGYTGKWCENMVICRNPMAPVNGTVEGDDFRFGSQVYYSCDANFKLVGSNIATCQLDGNWSVSTPRCESKSCPDPGVPLNGQQKILPRSGNVSTGYVTIGTIVQFTCRDSFILSGSAQRRCQQDGTWTGKQPTCAKGHNTCPDPGVPLNGHRRILPGSGHINQGYATVGTILQFTCNYLFLLSGSAQIICQEDGMWTEKQPICTKVNINCTVPGAPLKGQQRIVLGSGEIHQGYATVGTTMQFTCSYSFVLSGNAQRTCQQDGTWTEKQPTCVKACKQPKLPNLVKQKILSTQPQTRKTPLHRLFSTIQDKELSQISPTKIPVHHIGNLPAGFFHPHTQLEYECISPFYRRLGSKKRTCLKTGKWSGRSPTCIPICGKLGNFSLQNLPSMAWAWQAALYHKISRTSNEIVRQQAWFLACSGALLNERNIVIAAHCVTELGKAVVISTADMMVVLGKHYHEEELQEKSRQYLQIAAVIVHPSYDPVLLDSDIAIVKLMDKAKITDHVQPVCLPDVKDLSNMNTQGYVTGWRMQHDANNSAQTNDTIRVGTIEIGDSVQCEQQYEDHGISVSITENMFCARQDPNGFSNICPLETGGVATFPAPDRAGSAFTWYLVGLVSWGYEKGCSEELFTVYTNVTPFKDWIEKHLK</sequence>
<keyword evidence="12" id="KW-0832">Ubl conjugation</keyword>
<feature type="domain" description="Sushi" evidence="27">
    <location>
        <begin position="249"/>
        <end position="306"/>
    </location>
</feature>
<feature type="domain" description="Sushi" evidence="27">
    <location>
        <begin position="307"/>
        <end position="373"/>
    </location>
</feature>
<dbReference type="SUPFAM" id="SSF49854">
    <property type="entry name" value="Spermadhesin, CUB domain"/>
    <property type="match status" value="1"/>
</dbReference>
<dbReference type="FunFam" id="2.10.25.10:FF:000368">
    <property type="entry name" value="Delta-like 3 (Drosophila), isoform CRA_b"/>
    <property type="match status" value="1"/>
</dbReference>
<dbReference type="GO" id="GO:0016020">
    <property type="term" value="C:membrane"/>
    <property type="evidence" value="ECO:0007669"/>
    <property type="project" value="UniProtKB-SubCell"/>
</dbReference>
<feature type="domain" description="EGF-like" evidence="25">
    <location>
        <begin position="209"/>
        <end position="246"/>
    </location>
</feature>
<keyword evidence="14" id="KW-1133">Transmembrane helix</keyword>
<dbReference type="InterPro" id="IPR035914">
    <property type="entry name" value="Sperma_CUB_dom_sf"/>
</dbReference>
<dbReference type="Pfam" id="PF00008">
    <property type="entry name" value="EGF"/>
    <property type="match status" value="1"/>
</dbReference>
<keyword evidence="13" id="KW-0914">Notch signaling pathway</keyword>
<keyword evidence="7 23" id="KW-0768">Sushi</keyword>
<dbReference type="PANTHER" id="PTHR24254:SF9">
    <property type="entry name" value="INACTIVE SERINE PROTEASE PAMR1"/>
    <property type="match status" value="1"/>
</dbReference>
<dbReference type="EMBL" id="BEZZ01001765">
    <property type="protein sequence ID" value="GCC20419.1"/>
    <property type="molecule type" value="Genomic_DNA"/>
</dbReference>